<keyword evidence="4" id="KW-1185">Reference proteome</keyword>
<proteinExistence type="predicted"/>
<evidence type="ECO:0000259" key="2">
    <source>
        <dbReference type="Pfam" id="PF13400"/>
    </source>
</evidence>
<protein>
    <recommendedName>
        <fullName evidence="2">Putative Flp pilus-assembly TadG-like N-terminal domain-containing protein</fullName>
    </recommendedName>
</protein>
<dbReference type="InterPro" id="IPR028087">
    <property type="entry name" value="Tad_N"/>
</dbReference>
<dbReference type="AlphaFoldDB" id="A0A2R8AQM4"/>
<organism evidence="3 4">
    <name type="scientific">Pseudoprimorskyibacter insulae</name>
    <dbReference type="NCBI Taxonomy" id="1695997"/>
    <lineage>
        <taxon>Bacteria</taxon>
        <taxon>Pseudomonadati</taxon>
        <taxon>Pseudomonadota</taxon>
        <taxon>Alphaproteobacteria</taxon>
        <taxon>Rhodobacterales</taxon>
        <taxon>Paracoccaceae</taxon>
        <taxon>Pseudoprimorskyibacter</taxon>
    </lineage>
</organism>
<evidence type="ECO:0000313" key="4">
    <source>
        <dbReference type="Proteomes" id="UP000244904"/>
    </source>
</evidence>
<dbReference type="Gene3D" id="3.40.50.410">
    <property type="entry name" value="von Willebrand factor, type A domain"/>
    <property type="match status" value="1"/>
</dbReference>
<dbReference type="Pfam" id="PF13400">
    <property type="entry name" value="Tad"/>
    <property type="match status" value="1"/>
</dbReference>
<dbReference type="InterPro" id="IPR036465">
    <property type="entry name" value="vWFA_dom_sf"/>
</dbReference>
<feature type="domain" description="Putative Flp pilus-assembly TadG-like N-terminal" evidence="2">
    <location>
        <begin position="36"/>
        <end position="81"/>
    </location>
</feature>
<evidence type="ECO:0000313" key="3">
    <source>
        <dbReference type="EMBL" id="SPF78270.1"/>
    </source>
</evidence>
<name>A0A2R8AQM4_9RHOB</name>
<dbReference type="EMBL" id="OMOJ01000001">
    <property type="protein sequence ID" value="SPF78270.1"/>
    <property type="molecule type" value="Genomic_DNA"/>
</dbReference>
<keyword evidence="1" id="KW-1133">Transmembrane helix</keyword>
<feature type="transmembrane region" description="Helical" evidence="1">
    <location>
        <begin position="37"/>
        <end position="60"/>
    </location>
</feature>
<dbReference type="SUPFAM" id="SSF53300">
    <property type="entry name" value="vWA-like"/>
    <property type="match status" value="1"/>
</dbReference>
<sequence>MELGRFAARAFGGDRLDMVKQELGRRTSRFWHDEDGALTYIAVAAALMTIAVGGLGIDMIHAELRRAKIQATLDRAVLAAADLDNTLVPDDVVHDYFAKMGLSDSLSKVKTEKGLGFKRVRAEGAAKVAGNFSSMIGVDYFDIGGVSVAEEYVHNVEVSLVLDISGSMAKNSRLVNMKNAAKTFVDTVIDERYPNQISISLVPYSEHVNPGPYIGSLLKVNWKHGMTHCLEIPDGHFNQTQLNTSHTYEQMQYFQWNYYGANEIEDTVCPQYDYEEISAFQTNRTVLKDQIEKFQPRAGTSIFMGMKWGVAFLDPSTQSIATGLITQGKAPAAMSGRPFSYDFTDTTKHVVLMTDGKHDKSFRIANWAYNDESDILHWSQNNLWYYLDNFVYDSWSWDSYYSERYNLWYGDALLDRICDAAKAQKITIWSIAFETDNHGKKVMNQCASSPAHYFDAEGTELTDVFYSIARSINQLRLTQ</sequence>
<keyword evidence="1" id="KW-0812">Transmembrane</keyword>
<evidence type="ECO:0000256" key="1">
    <source>
        <dbReference type="SAM" id="Phobius"/>
    </source>
</evidence>
<reference evidence="4" key="1">
    <citation type="submission" date="2018-03" db="EMBL/GenBank/DDBJ databases">
        <authorList>
            <person name="Rodrigo-Torres L."/>
            <person name="Arahal R. D."/>
            <person name="Lucena T."/>
        </authorList>
    </citation>
    <scope>NUCLEOTIDE SEQUENCE [LARGE SCALE GENOMIC DNA]</scope>
    <source>
        <strain evidence="4">CECT 8871</strain>
    </source>
</reference>
<accession>A0A2R8AQM4</accession>
<keyword evidence="1" id="KW-0472">Membrane</keyword>
<dbReference type="Proteomes" id="UP000244904">
    <property type="component" value="Unassembled WGS sequence"/>
</dbReference>
<gene>
    <name evidence="3" type="ORF">PRI8871_00865</name>
</gene>